<dbReference type="EMBL" id="CP064954">
    <property type="protein sequence ID" value="QPK78310.1"/>
    <property type="molecule type" value="Genomic_DNA"/>
</dbReference>
<protein>
    <submittedName>
        <fullName evidence="1">HTH domain-containing protein</fullName>
    </submittedName>
</protein>
<dbReference type="RefSeq" id="WP_165006464.1">
    <property type="nucleotide sequence ID" value="NZ_CP064954.1"/>
</dbReference>
<organism evidence="1 2">
    <name type="scientific">Corynebacterium lizhenjunii</name>
    <dbReference type="NCBI Taxonomy" id="2709394"/>
    <lineage>
        <taxon>Bacteria</taxon>
        <taxon>Bacillati</taxon>
        <taxon>Actinomycetota</taxon>
        <taxon>Actinomycetes</taxon>
        <taxon>Mycobacteriales</taxon>
        <taxon>Corynebacteriaceae</taxon>
        <taxon>Corynebacterium</taxon>
    </lineage>
</organism>
<evidence type="ECO:0000313" key="2">
    <source>
        <dbReference type="Proteomes" id="UP000594681"/>
    </source>
</evidence>
<gene>
    <name evidence="1" type="ORF">G7Y31_06890</name>
</gene>
<accession>A0A7T0KDL2</accession>
<sequence length="123" mass="13618">MSKETDWFTSMAKRRVTVTEIAEILGVSRRTATNRVNDGLSADELIVISRELEMSPIHALVELGKITVEEALDFVDGDGRLLTSASTEELIFQLAIDSLPASKLIDLGNDGRDRVTRMEEDNP</sequence>
<reference evidence="1 2" key="1">
    <citation type="submission" date="2020-11" db="EMBL/GenBank/DDBJ databases">
        <title>Corynebacterium sp. ZJ-599.</title>
        <authorList>
            <person name="Zhou J."/>
        </authorList>
    </citation>
    <scope>NUCLEOTIDE SEQUENCE [LARGE SCALE GENOMIC DNA]</scope>
    <source>
        <strain evidence="1 2">ZJ-599</strain>
    </source>
</reference>
<name>A0A7T0KDL2_9CORY</name>
<dbReference type="KEGG" id="cliz:G7Y31_06890"/>
<dbReference type="AlphaFoldDB" id="A0A7T0KDL2"/>
<keyword evidence="2" id="KW-1185">Reference proteome</keyword>
<proteinExistence type="predicted"/>
<evidence type="ECO:0000313" key="1">
    <source>
        <dbReference type="EMBL" id="QPK78310.1"/>
    </source>
</evidence>
<dbReference type="Proteomes" id="UP000594681">
    <property type="component" value="Chromosome"/>
</dbReference>